<dbReference type="InterPro" id="IPR004619">
    <property type="entry name" value="Type_III_PanK"/>
</dbReference>
<comment type="caution">
    <text evidence="17">The sequence shown here is derived from an EMBL/GenBank/DDBJ whole genome shotgun (WGS) entry which is preliminary data.</text>
</comment>
<evidence type="ECO:0000256" key="10">
    <source>
        <dbReference type="ARBA" id="ARBA00022777"/>
    </source>
</evidence>
<evidence type="ECO:0000256" key="14">
    <source>
        <dbReference type="ARBA" id="ARBA00038036"/>
    </source>
</evidence>
<keyword evidence="18" id="KW-1185">Reference proteome</keyword>
<dbReference type="PANTHER" id="PTHR34265:SF1">
    <property type="entry name" value="TYPE III PANTOTHENATE KINASE"/>
    <property type="match status" value="1"/>
</dbReference>
<keyword evidence="9 16" id="KW-0547">Nucleotide-binding</keyword>
<dbReference type="PANTHER" id="PTHR34265">
    <property type="entry name" value="TYPE III PANTOTHENATE KINASE"/>
    <property type="match status" value="1"/>
</dbReference>
<keyword evidence="11 16" id="KW-0067">ATP-binding</keyword>
<evidence type="ECO:0000256" key="12">
    <source>
        <dbReference type="ARBA" id="ARBA00022958"/>
    </source>
</evidence>
<protein>
    <recommendedName>
        <fullName evidence="15 16">Type III pantothenate kinase</fullName>
        <ecNumber evidence="6 16">2.7.1.33</ecNumber>
    </recommendedName>
    <alternativeName>
        <fullName evidence="16">PanK-III</fullName>
    </alternativeName>
    <alternativeName>
        <fullName evidence="16">Pantothenic acid kinase</fullName>
    </alternativeName>
</protein>
<keyword evidence="16" id="KW-0479">Metal-binding</keyword>
<comment type="cofactor">
    <cofactor evidence="2">
        <name>K(+)</name>
        <dbReference type="ChEBI" id="CHEBI:29103"/>
    </cofactor>
</comment>
<sequence length="239" mass="26141">MILLEIGNTRWKLAALLEQELNFIEHGEGLDNLLRRLTDYQGQQLLFASVASDELNQQLQQGLTQLGMVFVQTQTEAAASGVINAYADYQRLGVDRWLTLLAARQRKHALTAIVDVGTAVTFDLLNSDGHHLGGWIAPGLNTMQDSLVARSQRITARIDAPAEVLGRSTEDGLYLGCQAAVQGFVKQAQVKTNEVSDLPVDWLFTGGGMHYLNTNGFINYEIRPHLVLEGLAVVAADLG</sequence>
<evidence type="ECO:0000256" key="9">
    <source>
        <dbReference type="ARBA" id="ARBA00022741"/>
    </source>
</evidence>
<comment type="subcellular location">
    <subcellularLocation>
        <location evidence="3 16">Cytoplasm</location>
    </subcellularLocation>
</comment>
<evidence type="ECO:0000256" key="2">
    <source>
        <dbReference type="ARBA" id="ARBA00001958"/>
    </source>
</evidence>
<dbReference type="OrthoDB" id="9781305at2"/>
<dbReference type="GO" id="GO:0005737">
    <property type="term" value="C:cytoplasm"/>
    <property type="evidence" value="ECO:0007669"/>
    <property type="project" value="UniProtKB-SubCell"/>
</dbReference>
<dbReference type="GO" id="GO:0015937">
    <property type="term" value="P:coenzyme A biosynthetic process"/>
    <property type="evidence" value="ECO:0007669"/>
    <property type="project" value="UniProtKB-UniRule"/>
</dbReference>
<evidence type="ECO:0000256" key="8">
    <source>
        <dbReference type="ARBA" id="ARBA00022679"/>
    </source>
</evidence>
<comment type="cofactor">
    <cofactor evidence="16">
        <name>NH4(+)</name>
        <dbReference type="ChEBI" id="CHEBI:28938"/>
    </cofactor>
    <cofactor evidence="16">
        <name>K(+)</name>
        <dbReference type="ChEBI" id="CHEBI:29103"/>
    </cofactor>
    <text evidence="16">A monovalent cation. Ammonium or potassium.</text>
</comment>
<dbReference type="SUPFAM" id="SSF53067">
    <property type="entry name" value="Actin-like ATPase domain"/>
    <property type="match status" value="2"/>
</dbReference>
<dbReference type="UniPathway" id="UPA00241">
    <property type="reaction ID" value="UER00352"/>
</dbReference>
<feature type="active site" description="Proton acceptor" evidence="16">
    <location>
        <position position="95"/>
    </location>
</feature>
<feature type="binding site" evidence="16">
    <location>
        <position position="86"/>
    </location>
    <ligand>
        <name>substrate</name>
    </ligand>
</feature>
<keyword evidence="13 16" id="KW-0173">Coenzyme A biosynthesis</keyword>
<keyword evidence="8 16" id="KW-0808">Transferase</keyword>
<feature type="binding site" evidence="16">
    <location>
        <begin position="93"/>
        <end position="96"/>
    </location>
    <ligand>
        <name>substrate</name>
    </ligand>
</feature>
<dbReference type="EC" id="2.7.1.33" evidence="6 16"/>
<dbReference type="RefSeq" id="WP_126804562.1">
    <property type="nucleotide sequence ID" value="NZ_PIPL01000004.1"/>
</dbReference>
<feature type="binding site" evidence="16">
    <location>
        <position position="115"/>
    </location>
    <ligand>
        <name>K(+)</name>
        <dbReference type="ChEBI" id="CHEBI:29103"/>
    </ligand>
</feature>
<evidence type="ECO:0000256" key="11">
    <source>
        <dbReference type="ARBA" id="ARBA00022840"/>
    </source>
</evidence>
<dbReference type="Proteomes" id="UP000288293">
    <property type="component" value="Unassembled WGS sequence"/>
</dbReference>
<dbReference type="NCBIfam" id="TIGR00671">
    <property type="entry name" value="baf"/>
    <property type="match status" value="1"/>
</dbReference>
<comment type="function">
    <text evidence="16">Catalyzes the phosphorylation of pantothenate (Pan), the first step in CoA biosynthesis.</text>
</comment>
<dbReference type="GO" id="GO:0004594">
    <property type="term" value="F:pantothenate kinase activity"/>
    <property type="evidence" value="ECO:0007669"/>
    <property type="project" value="UniProtKB-UniRule"/>
</dbReference>
<comment type="pathway">
    <text evidence="4 16">Cofactor biosynthesis; coenzyme A biosynthesis; CoA from (R)-pantothenate: step 1/5.</text>
</comment>
<keyword evidence="10 16" id="KW-0418">Kinase</keyword>
<name>A0A432W118_9GAMM</name>
<dbReference type="Gene3D" id="3.30.420.40">
    <property type="match status" value="2"/>
</dbReference>
<reference evidence="17 18" key="1">
    <citation type="journal article" date="2011" name="Front. Microbiol.">
        <title>Genomic signatures of strain selection and enhancement in Bacillus atrophaeus var. globigii, a historical biowarfare simulant.</title>
        <authorList>
            <person name="Gibbons H.S."/>
            <person name="Broomall S.M."/>
            <person name="McNew L.A."/>
            <person name="Daligault H."/>
            <person name="Chapman C."/>
            <person name="Bruce D."/>
            <person name="Karavis M."/>
            <person name="Krepps M."/>
            <person name="McGregor P.A."/>
            <person name="Hong C."/>
            <person name="Park K.H."/>
            <person name="Akmal A."/>
            <person name="Feldman A."/>
            <person name="Lin J.S."/>
            <person name="Chang W.E."/>
            <person name="Higgs B.W."/>
            <person name="Demirev P."/>
            <person name="Lindquist J."/>
            <person name="Liem A."/>
            <person name="Fochler E."/>
            <person name="Read T.D."/>
            <person name="Tapia R."/>
            <person name="Johnson S."/>
            <person name="Bishop-Lilly K.A."/>
            <person name="Detter C."/>
            <person name="Han C."/>
            <person name="Sozhamannan S."/>
            <person name="Rosenzweig C.N."/>
            <person name="Skowronski E.W."/>
        </authorList>
    </citation>
    <scope>NUCLEOTIDE SEQUENCE [LARGE SCALE GENOMIC DNA]</scope>
    <source>
        <strain evidence="17 18">MLST1</strain>
    </source>
</reference>
<evidence type="ECO:0000256" key="6">
    <source>
        <dbReference type="ARBA" id="ARBA00012102"/>
    </source>
</evidence>
<evidence type="ECO:0000313" key="18">
    <source>
        <dbReference type="Proteomes" id="UP000288293"/>
    </source>
</evidence>
<evidence type="ECO:0000256" key="16">
    <source>
        <dbReference type="HAMAP-Rule" id="MF_01274"/>
    </source>
</evidence>
<accession>A0A432W118</accession>
<feature type="binding site" evidence="16">
    <location>
        <position position="169"/>
    </location>
    <ligand>
        <name>substrate</name>
    </ligand>
</feature>
<dbReference type="CDD" id="cd24015">
    <property type="entry name" value="ASKHA_NBD_PanK-III"/>
    <property type="match status" value="1"/>
</dbReference>
<evidence type="ECO:0000256" key="15">
    <source>
        <dbReference type="ARBA" id="ARBA00040883"/>
    </source>
</evidence>
<evidence type="ECO:0000256" key="13">
    <source>
        <dbReference type="ARBA" id="ARBA00022993"/>
    </source>
</evidence>
<dbReference type="GO" id="GO:0005524">
    <property type="term" value="F:ATP binding"/>
    <property type="evidence" value="ECO:0007669"/>
    <property type="project" value="UniProtKB-UniRule"/>
</dbReference>
<gene>
    <name evidence="16" type="primary">coaX</name>
    <name evidence="17" type="ORF">CWE09_13380</name>
</gene>
<evidence type="ECO:0000313" key="17">
    <source>
        <dbReference type="EMBL" id="RUO22920.1"/>
    </source>
</evidence>
<dbReference type="HAMAP" id="MF_01274">
    <property type="entry name" value="Pantothen_kinase_3"/>
    <property type="match status" value="1"/>
</dbReference>
<evidence type="ECO:0000256" key="3">
    <source>
        <dbReference type="ARBA" id="ARBA00004496"/>
    </source>
</evidence>
<comment type="subunit">
    <text evidence="5 16">Homodimer.</text>
</comment>
<keyword evidence="7 16" id="KW-0963">Cytoplasm</keyword>
<dbReference type="InterPro" id="IPR043129">
    <property type="entry name" value="ATPase_NBD"/>
</dbReference>
<evidence type="ECO:0000256" key="7">
    <source>
        <dbReference type="ARBA" id="ARBA00022490"/>
    </source>
</evidence>
<evidence type="ECO:0000256" key="5">
    <source>
        <dbReference type="ARBA" id="ARBA00011738"/>
    </source>
</evidence>
<comment type="catalytic activity">
    <reaction evidence="1 16">
        <text>(R)-pantothenate + ATP = (R)-4'-phosphopantothenate + ADP + H(+)</text>
        <dbReference type="Rhea" id="RHEA:16373"/>
        <dbReference type="ChEBI" id="CHEBI:10986"/>
        <dbReference type="ChEBI" id="CHEBI:15378"/>
        <dbReference type="ChEBI" id="CHEBI:29032"/>
        <dbReference type="ChEBI" id="CHEBI:30616"/>
        <dbReference type="ChEBI" id="CHEBI:456216"/>
        <dbReference type="EC" id="2.7.1.33"/>
    </reaction>
</comment>
<feature type="binding site" evidence="16">
    <location>
        <begin position="5"/>
        <end position="12"/>
    </location>
    <ligand>
        <name>ATP</name>
        <dbReference type="ChEBI" id="CHEBI:30616"/>
    </ligand>
</feature>
<dbReference type="AlphaFoldDB" id="A0A432W118"/>
<comment type="similarity">
    <text evidence="14 16">Belongs to the type III pantothenate kinase family.</text>
</comment>
<dbReference type="GO" id="GO:0046872">
    <property type="term" value="F:metal ion binding"/>
    <property type="evidence" value="ECO:0007669"/>
    <property type="project" value="UniProtKB-KW"/>
</dbReference>
<keyword evidence="12 16" id="KW-0630">Potassium</keyword>
<proteinExistence type="inferred from homology"/>
<evidence type="ECO:0000256" key="1">
    <source>
        <dbReference type="ARBA" id="ARBA00001206"/>
    </source>
</evidence>
<dbReference type="EMBL" id="PIPL01000004">
    <property type="protein sequence ID" value="RUO22920.1"/>
    <property type="molecule type" value="Genomic_DNA"/>
</dbReference>
<evidence type="ECO:0000256" key="4">
    <source>
        <dbReference type="ARBA" id="ARBA00005225"/>
    </source>
</evidence>
<feature type="binding site" evidence="16">
    <location>
        <position position="118"/>
    </location>
    <ligand>
        <name>ATP</name>
        <dbReference type="ChEBI" id="CHEBI:30616"/>
    </ligand>
</feature>
<dbReference type="Pfam" id="PF03309">
    <property type="entry name" value="Pan_kinase"/>
    <property type="match status" value="1"/>
</dbReference>
<organism evidence="17 18">
    <name type="scientific">Aliidiomarina minuta</name>
    <dbReference type="NCBI Taxonomy" id="880057"/>
    <lineage>
        <taxon>Bacteria</taxon>
        <taxon>Pseudomonadati</taxon>
        <taxon>Pseudomonadota</taxon>
        <taxon>Gammaproteobacteria</taxon>
        <taxon>Alteromonadales</taxon>
        <taxon>Idiomarinaceae</taxon>
        <taxon>Aliidiomarina</taxon>
    </lineage>
</organism>